<evidence type="ECO:0000256" key="1">
    <source>
        <dbReference type="ARBA" id="ARBA00005446"/>
    </source>
</evidence>
<dbReference type="Proteomes" id="UP000308652">
    <property type="component" value="Unassembled WGS sequence"/>
</dbReference>
<feature type="region of interest" description="Disordered" evidence="8">
    <location>
        <begin position="1"/>
        <end position="36"/>
    </location>
</feature>
<dbReference type="InterPro" id="IPR004589">
    <property type="entry name" value="DNA_helicase_ATP-dep_RecQ"/>
</dbReference>
<dbReference type="GO" id="GO:0003676">
    <property type="term" value="F:nucleic acid binding"/>
    <property type="evidence" value="ECO:0007669"/>
    <property type="project" value="InterPro"/>
</dbReference>
<dbReference type="NCBIfam" id="TIGR00614">
    <property type="entry name" value="recQ_fam"/>
    <property type="match status" value="1"/>
</dbReference>
<dbReference type="Pfam" id="PF16124">
    <property type="entry name" value="RecQ_Zn_bind"/>
    <property type="match status" value="1"/>
</dbReference>
<evidence type="ECO:0000256" key="8">
    <source>
        <dbReference type="SAM" id="MobiDB-lite"/>
    </source>
</evidence>
<dbReference type="OrthoDB" id="10261556at2759"/>
<sequence>MISNTGADDEHPIYDDDWDRNTSPPPPSQRLHQSSGSDDCYRALTKIFGHLAYKGKQKEIVEAAVSGADVFVLAPTGMGKSLCFQVPAVAQKSGITIVVSPLLALMKNQVQNLRIKHVQVAAFTSETDQSEKDEIIADLSSGHPLYRLLYITPEKLCTGVFMRLLDIVYEKGQLNRLVVDEAHCVSEWGHDFRAQYRRLGTFRVRYSDVPIMALTATATQNVVTDIIRSLKMSEDNLFQALHPFNRENLFYEVRYLSTADPYSHMEDIYDYITTLYRRRGRPSSGVIYCRMRATCDRLSAYLRTKGLNARPYHRGISSTQLDTTLKRWTIGGTGDELGGVDVVVATIAFGLGIDKGDVRYIIHYDIPRSFEGYYQETGRAGRDGLPSKCVLYYSREDAISLRKLISQPHPPRIPEEEMDGPTPTQRAKDSHGALIQFAESAEVCRHVAICRYFGETINTDDANVVKGYCDLMCDVCKYPEKTKNRILKLSTYEHARSQVGSSLSSRAEDKFGGNKRSANDNGTFAESSRQPVNRFPPRPYSSKRSAPGTSSAISKKTKTQVALAPALVTKPFGSALGLSKPFKTPFKVPSDPATIPDIRETTHSIGSQGANTLINEARNKDVTPIRRAPPIKMAAIDMDLESSFSEKIPLASRKHTFDNIRRSLYQAFSDEGLWNYIQRAPDDTAYRNKILDHGARELEFGLFSLSSTLDGYQDRISSQLEAIEILPSVDPSQLDGCNFEDAQEVLEILSRFSVSISQKGKERSFE</sequence>
<dbReference type="STRING" id="68775.A0A5C3LM74"/>
<keyword evidence="5 7" id="KW-0067">ATP-binding</keyword>
<dbReference type="GO" id="GO:0009378">
    <property type="term" value="F:four-way junction helicase activity"/>
    <property type="evidence" value="ECO:0007669"/>
    <property type="project" value="TreeGrafter"/>
</dbReference>
<dbReference type="PROSITE" id="PS51194">
    <property type="entry name" value="HELICASE_CTER"/>
    <property type="match status" value="1"/>
</dbReference>
<reference evidence="11 12" key="1">
    <citation type="journal article" date="2019" name="Nat. Ecol. Evol.">
        <title>Megaphylogeny resolves global patterns of mushroom evolution.</title>
        <authorList>
            <person name="Varga T."/>
            <person name="Krizsan K."/>
            <person name="Foldi C."/>
            <person name="Dima B."/>
            <person name="Sanchez-Garcia M."/>
            <person name="Sanchez-Ramirez S."/>
            <person name="Szollosi G.J."/>
            <person name="Szarkandi J.G."/>
            <person name="Papp V."/>
            <person name="Albert L."/>
            <person name="Andreopoulos W."/>
            <person name="Angelini C."/>
            <person name="Antonin V."/>
            <person name="Barry K.W."/>
            <person name="Bougher N.L."/>
            <person name="Buchanan P."/>
            <person name="Buyck B."/>
            <person name="Bense V."/>
            <person name="Catcheside P."/>
            <person name="Chovatia M."/>
            <person name="Cooper J."/>
            <person name="Damon W."/>
            <person name="Desjardin D."/>
            <person name="Finy P."/>
            <person name="Geml J."/>
            <person name="Haridas S."/>
            <person name="Hughes K."/>
            <person name="Justo A."/>
            <person name="Karasinski D."/>
            <person name="Kautmanova I."/>
            <person name="Kiss B."/>
            <person name="Kocsube S."/>
            <person name="Kotiranta H."/>
            <person name="LaButti K.M."/>
            <person name="Lechner B.E."/>
            <person name="Liimatainen K."/>
            <person name="Lipzen A."/>
            <person name="Lukacs Z."/>
            <person name="Mihaltcheva S."/>
            <person name="Morgado L.N."/>
            <person name="Niskanen T."/>
            <person name="Noordeloos M.E."/>
            <person name="Ohm R.A."/>
            <person name="Ortiz-Santana B."/>
            <person name="Ovrebo C."/>
            <person name="Racz N."/>
            <person name="Riley R."/>
            <person name="Savchenko A."/>
            <person name="Shiryaev A."/>
            <person name="Soop K."/>
            <person name="Spirin V."/>
            <person name="Szebenyi C."/>
            <person name="Tomsovsky M."/>
            <person name="Tulloss R.E."/>
            <person name="Uehling J."/>
            <person name="Grigoriev I.V."/>
            <person name="Vagvolgyi C."/>
            <person name="Papp T."/>
            <person name="Martin F.M."/>
            <person name="Miettinen O."/>
            <person name="Hibbett D.S."/>
            <person name="Nagy L.G."/>
        </authorList>
    </citation>
    <scope>NUCLEOTIDE SEQUENCE [LARGE SCALE GENOMIC DNA]</scope>
    <source>
        <strain evidence="11 12">CBS 166.37</strain>
    </source>
</reference>
<dbReference type="InterPro" id="IPR014001">
    <property type="entry name" value="Helicase_ATP-bd"/>
</dbReference>
<protein>
    <recommendedName>
        <fullName evidence="7">ATP-dependent DNA helicase</fullName>
        <ecNumber evidence="7">5.6.2.4</ecNumber>
    </recommendedName>
</protein>
<organism evidence="11 12">
    <name type="scientific">Crucibulum laeve</name>
    <dbReference type="NCBI Taxonomy" id="68775"/>
    <lineage>
        <taxon>Eukaryota</taxon>
        <taxon>Fungi</taxon>
        <taxon>Dikarya</taxon>
        <taxon>Basidiomycota</taxon>
        <taxon>Agaricomycotina</taxon>
        <taxon>Agaricomycetes</taxon>
        <taxon>Agaricomycetidae</taxon>
        <taxon>Agaricales</taxon>
        <taxon>Agaricineae</taxon>
        <taxon>Nidulariaceae</taxon>
        <taxon>Crucibulum</taxon>
    </lineage>
</organism>
<evidence type="ECO:0000259" key="10">
    <source>
        <dbReference type="PROSITE" id="PS51194"/>
    </source>
</evidence>
<feature type="domain" description="Helicase C-terminal" evidence="10">
    <location>
        <begin position="267"/>
        <end position="430"/>
    </location>
</feature>
<gene>
    <name evidence="11" type="ORF">BDQ12DRAFT_691750</name>
</gene>
<dbReference type="PANTHER" id="PTHR13710:SF152">
    <property type="entry name" value="ATP-DEPENDENT DNA HELICASE Q5"/>
    <property type="match status" value="1"/>
</dbReference>
<dbReference type="FunFam" id="3.40.50.300:FF:001389">
    <property type="entry name" value="ATP-dependent DNA helicase RecQ"/>
    <property type="match status" value="1"/>
</dbReference>
<feature type="domain" description="Helicase ATP-binding" evidence="9">
    <location>
        <begin position="61"/>
        <end position="236"/>
    </location>
</feature>
<dbReference type="Pfam" id="PF00270">
    <property type="entry name" value="DEAD"/>
    <property type="match status" value="1"/>
</dbReference>
<dbReference type="InterPro" id="IPR011545">
    <property type="entry name" value="DEAD/DEAH_box_helicase_dom"/>
</dbReference>
<evidence type="ECO:0000256" key="3">
    <source>
        <dbReference type="ARBA" id="ARBA00022801"/>
    </source>
</evidence>
<comment type="catalytic activity">
    <reaction evidence="7">
        <text>ATP + H2O = ADP + phosphate + H(+)</text>
        <dbReference type="Rhea" id="RHEA:13065"/>
        <dbReference type="ChEBI" id="CHEBI:15377"/>
        <dbReference type="ChEBI" id="CHEBI:15378"/>
        <dbReference type="ChEBI" id="CHEBI:30616"/>
        <dbReference type="ChEBI" id="CHEBI:43474"/>
        <dbReference type="ChEBI" id="CHEBI:456216"/>
    </reaction>
</comment>
<dbReference type="GO" id="GO:0005694">
    <property type="term" value="C:chromosome"/>
    <property type="evidence" value="ECO:0007669"/>
    <property type="project" value="TreeGrafter"/>
</dbReference>
<dbReference type="GO" id="GO:0043138">
    <property type="term" value="F:3'-5' DNA helicase activity"/>
    <property type="evidence" value="ECO:0007669"/>
    <property type="project" value="UniProtKB-EC"/>
</dbReference>
<keyword evidence="3 7" id="KW-0378">Hydrolase</keyword>
<keyword evidence="12" id="KW-1185">Reference proteome</keyword>
<dbReference type="SUPFAM" id="SSF52540">
    <property type="entry name" value="P-loop containing nucleoside triphosphate hydrolases"/>
    <property type="match status" value="1"/>
</dbReference>
<dbReference type="EMBL" id="ML213657">
    <property type="protein sequence ID" value="TFK33046.1"/>
    <property type="molecule type" value="Genomic_DNA"/>
</dbReference>
<feature type="region of interest" description="Disordered" evidence="8">
    <location>
        <begin position="408"/>
        <end position="430"/>
    </location>
</feature>
<keyword evidence="2 7" id="KW-0547">Nucleotide-binding</keyword>
<comment type="catalytic activity">
    <reaction evidence="6 7">
        <text>Couples ATP hydrolysis with the unwinding of duplex DNA by translocating in the 3'-5' direction.</text>
        <dbReference type="EC" id="5.6.2.4"/>
    </reaction>
</comment>
<evidence type="ECO:0000313" key="11">
    <source>
        <dbReference type="EMBL" id="TFK33046.1"/>
    </source>
</evidence>
<evidence type="ECO:0000256" key="5">
    <source>
        <dbReference type="ARBA" id="ARBA00022840"/>
    </source>
</evidence>
<evidence type="ECO:0000256" key="6">
    <source>
        <dbReference type="ARBA" id="ARBA00034617"/>
    </source>
</evidence>
<dbReference type="SMART" id="SM00490">
    <property type="entry name" value="HELICc"/>
    <property type="match status" value="1"/>
</dbReference>
<dbReference type="GO" id="GO:0005737">
    <property type="term" value="C:cytoplasm"/>
    <property type="evidence" value="ECO:0007669"/>
    <property type="project" value="TreeGrafter"/>
</dbReference>
<evidence type="ECO:0000256" key="7">
    <source>
        <dbReference type="RuleBase" id="RU364117"/>
    </source>
</evidence>
<comment type="subcellular location">
    <subcellularLocation>
        <location evidence="7">Nucleus</location>
    </subcellularLocation>
</comment>
<evidence type="ECO:0000259" key="9">
    <source>
        <dbReference type="PROSITE" id="PS51192"/>
    </source>
</evidence>
<dbReference type="GO" id="GO:0005634">
    <property type="term" value="C:nucleus"/>
    <property type="evidence" value="ECO:0007669"/>
    <property type="project" value="UniProtKB-SubCell"/>
</dbReference>
<dbReference type="InterPro" id="IPR032284">
    <property type="entry name" value="RecQ_Zn-bd"/>
</dbReference>
<dbReference type="GO" id="GO:0000724">
    <property type="term" value="P:double-strand break repair via homologous recombination"/>
    <property type="evidence" value="ECO:0007669"/>
    <property type="project" value="TreeGrafter"/>
</dbReference>
<evidence type="ECO:0000313" key="12">
    <source>
        <dbReference type="Proteomes" id="UP000308652"/>
    </source>
</evidence>
<accession>A0A5C3LM74</accession>
<comment type="similarity">
    <text evidence="1 7">Belongs to the helicase family. RecQ subfamily.</text>
</comment>
<dbReference type="GO" id="GO:0005524">
    <property type="term" value="F:ATP binding"/>
    <property type="evidence" value="ECO:0007669"/>
    <property type="project" value="UniProtKB-KW"/>
</dbReference>
<dbReference type="Gene3D" id="3.40.50.300">
    <property type="entry name" value="P-loop containing nucleotide triphosphate hydrolases"/>
    <property type="match status" value="2"/>
</dbReference>
<keyword evidence="4 7" id="KW-0347">Helicase</keyword>
<name>A0A5C3LM74_9AGAR</name>
<feature type="compositionally biased region" description="Polar residues" evidence="8">
    <location>
        <begin position="519"/>
        <end position="531"/>
    </location>
</feature>
<dbReference type="InterPro" id="IPR027417">
    <property type="entry name" value="P-loop_NTPase"/>
</dbReference>
<dbReference type="InterPro" id="IPR001650">
    <property type="entry name" value="Helicase_C-like"/>
</dbReference>
<dbReference type="PROSITE" id="PS51192">
    <property type="entry name" value="HELICASE_ATP_BIND_1"/>
    <property type="match status" value="1"/>
</dbReference>
<feature type="compositionally biased region" description="Polar residues" evidence="8">
    <location>
        <begin position="542"/>
        <end position="554"/>
    </location>
</feature>
<feature type="region of interest" description="Disordered" evidence="8">
    <location>
        <begin position="498"/>
        <end position="557"/>
    </location>
</feature>
<dbReference type="Pfam" id="PF00271">
    <property type="entry name" value="Helicase_C"/>
    <property type="match status" value="1"/>
</dbReference>
<dbReference type="AlphaFoldDB" id="A0A5C3LM74"/>
<keyword evidence="7" id="KW-0539">Nucleus</keyword>
<dbReference type="GO" id="GO:0016887">
    <property type="term" value="F:ATP hydrolysis activity"/>
    <property type="evidence" value="ECO:0007669"/>
    <property type="project" value="RHEA"/>
</dbReference>
<dbReference type="CDD" id="cd17920">
    <property type="entry name" value="DEXHc_RecQ"/>
    <property type="match status" value="1"/>
</dbReference>
<dbReference type="SMART" id="SM00487">
    <property type="entry name" value="DEXDc"/>
    <property type="match status" value="1"/>
</dbReference>
<proteinExistence type="inferred from homology"/>
<evidence type="ECO:0000256" key="2">
    <source>
        <dbReference type="ARBA" id="ARBA00022741"/>
    </source>
</evidence>
<dbReference type="EC" id="5.6.2.4" evidence="7"/>
<evidence type="ECO:0000256" key="4">
    <source>
        <dbReference type="ARBA" id="ARBA00022806"/>
    </source>
</evidence>
<dbReference type="PANTHER" id="PTHR13710">
    <property type="entry name" value="DNA HELICASE RECQ FAMILY MEMBER"/>
    <property type="match status" value="1"/>
</dbReference>